<keyword evidence="1" id="KW-0812">Transmembrane</keyword>
<evidence type="ECO:0000313" key="3">
    <source>
        <dbReference type="EMBL" id="GAT70909.1"/>
    </source>
</evidence>
<proteinExistence type="predicted"/>
<keyword evidence="1" id="KW-1133">Transmembrane helix</keyword>
<dbReference type="OrthoDB" id="3544063at2"/>
<keyword evidence="4" id="KW-1185">Reference proteome</keyword>
<dbReference type="RefSeq" id="WP_068903587.1">
    <property type="nucleotide sequence ID" value="NZ_BDCX01000020.1"/>
</dbReference>
<keyword evidence="1" id="KW-0472">Membrane</keyword>
<accession>A0A161LYJ0</accession>
<evidence type="ECO:0000259" key="2">
    <source>
        <dbReference type="Pfam" id="PF14219"/>
    </source>
</evidence>
<dbReference type="Proteomes" id="UP000077701">
    <property type="component" value="Unassembled WGS sequence"/>
</dbReference>
<dbReference type="InterPro" id="IPR025565">
    <property type="entry name" value="DUF4328"/>
</dbReference>
<feature type="transmembrane region" description="Helical" evidence="1">
    <location>
        <begin position="65"/>
        <end position="88"/>
    </location>
</feature>
<evidence type="ECO:0000256" key="1">
    <source>
        <dbReference type="SAM" id="Phobius"/>
    </source>
</evidence>
<name>A0A161LYJ0_9ACTN</name>
<dbReference type="STRING" id="161355.PS9374_06598"/>
<feature type="transmembrane region" description="Helical" evidence="1">
    <location>
        <begin position="189"/>
        <end position="208"/>
    </location>
</feature>
<dbReference type="Pfam" id="PF14219">
    <property type="entry name" value="DUF4328"/>
    <property type="match status" value="1"/>
</dbReference>
<sequence length="242" mass="25099">MRSVPPPSTRPASAVQAALVLQICAVTALTVFEQARGERLAQEIAALGGDPRAPGAQALVGPVTVFAVLVILVAVTTAAAGAAHLVWLARARRYAAETAGAPSRPSSGAPGSRPSAAPVLAAWFTPGLNLVAPPVLVDRLWRASRTPADHRASWLALLAAWWLSWLAALALLLRLFLSPAPGVTDLTGIGPVELAVVTVSALLCGATVRRITRIQTESVLHRVRTAADPVGSEVQGLAYQGF</sequence>
<organism evidence="3 4">
    <name type="scientific">Planomonospora sphaerica</name>
    <dbReference type="NCBI Taxonomy" id="161355"/>
    <lineage>
        <taxon>Bacteria</taxon>
        <taxon>Bacillati</taxon>
        <taxon>Actinomycetota</taxon>
        <taxon>Actinomycetes</taxon>
        <taxon>Streptosporangiales</taxon>
        <taxon>Streptosporangiaceae</taxon>
        <taxon>Planomonospora</taxon>
    </lineage>
</organism>
<feature type="transmembrane region" description="Helical" evidence="1">
    <location>
        <begin position="154"/>
        <end position="177"/>
    </location>
</feature>
<evidence type="ECO:0000313" key="4">
    <source>
        <dbReference type="Proteomes" id="UP000077701"/>
    </source>
</evidence>
<dbReference type="AlphaFoldDB" id="A0A161LYJ0"/>
<reference evidence="3 4" key="1">
    <citation type="journal article" date="2016" name="Genome Announc.">
        <title>Draft Genome Sequence of Planomonospora sphaerica JCM9374, a Rare Actinomycete.</title>
        <authorList>
            <person name="Dohra H."/>
            <person name="Suzuki T."/>
            <person name="Inoue Y."/>
            <person name="Kodani S."/>
        </authorList>
    </citation>
    <scope>NUCLEOTIDE SEQUENCE [LARGE SCALE GENOMIC DNA]</scope>
    <source>
        <strain evidence="3 4">JCM 9374</strain>
    </source>
</reference>
<protein>
    <recommendedName>
        <fullName evidence="2">DUF4328 domain-containing protein</fullName>
    </recommendedName>
</protein>
<comment type="caution">
    <text evidence="3">The sequence shown here is derived from an EMBL/GenBank/DDBJ whole genome shotgun (WGS) entry which is preliminary data.</text>
</comment>
<gene>
    <name evidence="3" type="ORF">PS9374_06598</name>
</gene>
<dbReference type="EMBL" id="BDCX01000020">
    <property type="protein sequence ID" value="GAT70909.1"/>
    <property type="molecule type" value="Genomic_DNA"/>
</dbReference>
<feature type="domain" description="DUF4328" evidence="2">
    <location>
        <begin position="65"/>
        <end position="213"/>
    </location>
</feature>
<reference evidence="4" key="2">
    <citation type="submission" date="2016-04" db="EMBL/GenBank/DDBJ databases">
        <title>Planomonospora sphaerica JCM9374 whole genome shotgun sequence.</title>
        <authorList>
            <person name="Suzuki T."/>
            <person name="Dohra H."/>
            <person name="Kodani S."/>
        </authorList>
    </citation>
    <scope>NUCLEOTIDE SEQUENCE [LARGE SCALE GENOMIC DNA]</scope>
    <source>
        <strain evidence="4">JCM 9374</strain>
    </source>
</reference>